<feature type="transmembrane region" description="Helical" evidence="6">
    <location>
        <begin position="95"/>
        <end position="113"/>
    </location>
</feature>
<evidence type="ECO:0000256" key="6">
    <source>
        <dbReference type="SAM" id="Phobius"/>
    </source>
</evidence>
<dbReference type="InterPro" id="IPR036938">
    <property type="entry name" value="PAP2/HPO_sf"/>
</dbReference>
<organism evidence="8 9">
    <name type="scientific">Tritrichomonas musculus</name>
    <dbReference type="NCBI Taxonomy" id="1915356"/>
    <lineage>
        <taxon>Eukaryota</taxon>
        <taxon>Metamonada</taxon>
        <taxon>Parabasalia</taxon>
        <taxon>Tritrichomonadida</taxon>
        <taxon>Tritrichomonadidae</taxon>
        <taxon>Tritrichomonas</taxon>
    </lineage>
</organism>
<keyword evidence="5 6" id="KW-0472">Membrane</keyword>
<keyword evidence="9" id="KW-1185">Reference proteome</keyword>
<comment type="subcellular location">
    <subcellularLocation>
        <location evidence="1">Membrane</location>
        <topology evidence="1">Multi-pass membrane protein</topology>
    </subcellularLocation>
</comment>
<gene>
    <name evidence="8" type="ORF">M9Y10_011825</name>
</gene>
<feature type="transmembrane region" description="Helical" evidence="6">
    <location>
        <begin position="65"/>
        <end position="88"/>
    </location>
</feature>
<dbReference type="InterPro" id="IPR000326">
    <property type="entry name" value="PAP2/HPO"/>
</dbReference>
<dbReference type="Pfam" id="PF01569">
    <property type="entry name" value="PAP2"/>
    <property type="match status" value="1"/>
</dbReference>
<feature type="transmembrane region" description="Helical" evidence="6">
    <location>
        <begin position="22"/>
        <end position="45"/>
    </location>
</feature>
<evidence type="ECO:0000259" key="7">
    <source>
        <dbReference type="SMART" id="SM00014"/>
    </source>
</evidence>
<comment type="similarity">
    <text evidence="2">Belongs to the PA-phosphatase related phosphoesterase family.</text>
</comment>
<dbReference type="SUPFAM" id="SSF48317">
    <property type="entry name" value="Acid phosphatase/Vanadium-dependent haloperoxidase"/>
    <property type="match status" value="1"/>
</dbReference>
<feature type="transmembrane region" description="Helical" evidence="6">
    <location>
        <begin position="214"/>
        <end position="233"/>
    </location>
</feature>
<proteinExistence type="inferred from homology"/>
<protein>
    <recommendedName>
        <fullName evidence="7">Phosphatidic acid phosphatase type 2/haloperoxidase domain-containing protein</fullName>
    </recommendedName>
</protein>
<evidence type="ECO:0000256" key="4">
    <source>
        <dbReference type="ARBA" id="ARBA00022989"/>
    </source>
</evidence>
<keyword evidence="4 6" id="KW-1133">Transmembrane helix</keyword>
<feature type="transmembrane region" description="Helical" evidence="6">
    <location>
        <begin position="183"/>
        <end position="202"/>
    </location>
</feature>
<dbReference type="SMART" id="SM00014">
    <property type="entry name" value="acidPPc"/>
    <property type="match status" value="1"/>
</dbReference>
<evidence type="ECO:0000256" key="1">
    <source>
        <dbReference type="ARBA" id="ARBA00004141"/>
    </source>
</evidence>
<feature type="transmembrane region" description="Helical" evidence="6">
    <location>
        <begin position="152"/>
        <end position="171"/>
    </location>
</feature>
<evidence type="ECO:0000256" key="2">
    <source>
        <dbReference type="ARBA" id="ARBA00008816"/>
    </source>
</evidence>
<dbReference type="PANTHER" id="PTHR10165:SF35">
    <property type="entry name" value="RE23632P"/>
    <property type="match status" value="1"/>
</dbReference>
<dbReference type="Gene3D" id="1.20.144.10">
    <property type="entry name" value="Phosphatidic acid phosphatase type 2/haloperoxidase"/>
    <property type="match status" value="1"/>
</dbReference>
<evidence type="ECO:0000256" key="3">
    <source>
        <dbReference type="ARBA" id="ARBA00022692"/>
    </source>
</evidence>
<sequence>MDIFNNLLTELQAFWNSFIKNIIEWIITICIGGCAIFVAITIEPLHDSAIVDNPTENYPYSGETIGAPVLFFIVIIIPCAVLGIMAILHPRKIDLCLAYMSLAQTLCITLLLTESLKVFVARPRPNYFHYCGYDKEKQACTGPNKYQKDAKVSFPSGHASISFCTGTWLMLFLQSYYNFSGEIWYLLIKFTPIIIAIFISATRITDYMHHVSDVVAGAVLGIGVGSIIFNSQASRIRIQLKRSYDPLAQL</sequence>
<dbReference type="Proteomes" id="UP001470230">
    <property type="component" value="Unassembled WGS sequence"/>
</dbReference>
<name>A0ABR2IB43_9EUKA</name>
<feature type="domain" description="Phosphatidic acid phosphatase type 2/haloperoxidase" evidence="7">
    <location>
        <begin position="97"/>
        <end position="229"/>
    </location>
</feature>
<comment type="caution">
    <text evidence="8">The sequence shown here is derived from an EMBL/GenBank/DDBJ whole genome shotgun (WGS) entry which is preliminary data.</text>
</comment>
<evidence type="ECO:0000313" key="9">
    <source>
        <dbReference type="Proteomes" id="UP001470230"/>
    </source>
</evidence>
<evidence type="ECO:0000256" key="5">
    <source>
        <dbReference type="ARBA" id="ARBA00023136"/>
    </source>
</evidence>
<accession>A0ABR2IB43</accession>
<keyword evidence="3 6" id="KW-0812">Transmembrane</keyword>
<dbReference type="PANTHER" id="PTHR10165">
    <property type="entry name" value="LIPID PHOSPHATE PHOSPHATASE"/>
    <property type="match status" value="1"/>
</dbReference>
<dbReference type="InterPro" id="IPR043216">
    <property type="entry name" value="PAP-like"/>
</dbReference>
<dbReference type="EMBL" id="JAPFFF010000018">
    <property type="protein sequence ID" value="KAK8860161.1"/>
    <property type="molecule type" value="Genomic_DNA"/>
</dbReference>
<reference evidence="8 9" key="1">
    <citation type="submission" date="2024-04" db="EMBL/GenBank/DDBJ databases">
        <title>Tritrichomonas musculus Genome.</title>
        <authorList>
            <person name="Alves-Ferreira E."/>
            <person name="Grigg M."/>
            <person name="Lorenzi H."/>
            <person name="Galac M."/>
        </authorList>
    </citation>
    <scope>NUCLEOTIDE SEQUENCE [LARGE SCALE GENOMIC DNA]</scope>
    <source>
        <strain evidence="8 9">EAF2021</strain>
    </source>
</reference>
<evidence type="ECO:0000313" key="8">
    <source>
        <dbReference type="EMBL" id="KAK8860161.1"/>
    </source>
</evidence>